<dbReference type="InterPro" id="IPR027246">
    <property type="entry name" value="Porin_Euk/Tom40"/>
</dbReference>
<dbReference type="EMBL" id="GL883008">
    <property type="protein sequence ID" value="EGG22944.1"/>
    <property type="molecule type" value="Genomic_DNA"/>
</dbReference>
<dbReference type="GO" id="GO:0055085">
    <property type="term" value="P:transmembrane transport"/>
    <property type="evidence" value="ECO:0007669"/>
    <property type="project" value="InterPro"/>
</dbReference>
<dbReference type="GO" id="GO:0005741">
    <property type="term" value="C:mitochondrial outer membrane"/>
    <property type="evidence" value="ECO:0007669"/>
    <property type="project" value="InterPro"/>
</dbReference>
<dbReference type="GeneID" id="14875495"/>
<proteinExistence type="predicted"/>
<sequence length="295" mass="32788">MSSSGLNPIVADNYNEIDQPIKKTIDFLDDFERGLYVKLSHQIKGFRPEIEFSPSPTYVRGSLETVLLPNSNSKVKISVSNEQQLDLEINSLVPPFKDVNAKIYVNTATNRLQSGALPTIIGNISRRCGKYSAEAKATNKNDGLIGFSFLRNIDHHWSAGLEAYYKNVQKSGGASLAVRYIGRPIYNQKFQVCGTYNLMGDLALSFHTLLLSESIGVATRFRLNTNSLESNCEVGLSMAYDINFAKRNFPVVVNFRTSNRLAHGANIEFSHGNAKLNISTIIQDKKPEFGIKLCI</sequence>
<dbReference type="Pfam" id="PF01459">
    <property type="entry name" value="Porin_3"/>
    <property type="match status" value="1"/>
</dbReference>
<keyword evidence="2" id="KW-1185">Reference proteome</keyword>
<dbReference type="AlphaFoldDB" id="F4PN91"/>
<evidence type="ECO:0000313" key="1">
    <source>
        <dbReference type="EMBL" id="EGG22944.1"/>
    </source>
</evidence>
<protein>
    <recommendedName>
        <fullName evidence="3">Translocase of outer mitochondrial membrane</fullName>
    </recommendedName>
</protein>
<name>F4PN91_CACFS</name>
<dbReference type="OrthoDB" id="19656at2759"/>
<dbReference type="KEGG" id="dfa:DFA_05074"/>
<organism evidence="1 2">
    <name type="scientific">Cavenderia fasciculata</name>
    <name type="common">Slime mold</name>
    <name type="synonym">Dictyostelium fasciculatum</name>
    <dbReference type="NCBI Taxonomy" id="261658"/>
    <lineage>
        <taxon>Eukaryota</taxon>
        <taxon>Amoebozoa</taxon>
        <taxon>Evosea</taxon>
        <taxon>Eumycetozoa</taxon>
        <taxon>Dictyostelia</taxon>
        <taxon>Acytosteliales</taxon>
        <taxon>Cavenderiaceae</taxon>
        <taxon>Cavenderia</taxon>
    </lineage>
</organism>
<evidence type="ECO:0000313" key="2">
    <source>
        <dbReference type="Proteomes" id="UP000007797"/>
    </source>
</evidence>
<dbReference type="RefSeq" id="XP_004360795.1">
    <property type="nucleotide sequence ID" value="XM_004360738.1"/>
</dbReference>
<accession>F4PN91</accession>
<dbReference type="Proteomes" id="UP000007797">
    <property type="component" value="Unassembled WGS sequence"/>
</dbReference>
<dbReference type="STRING" id="1054147.F4PN91"/>
<gene>
    <name evidence="1" type="ORF">DFA_05074</name>
</gene>
<dbReference type="OMA" id="CSTYNVM"/>
<reference evidence="2" key="1">
    <citation type="journal article" date="2011" name="Genome Res.">
        <title>Phylogeny-wide analysis of social amoeba genomes highlights ancient origins for complex intercellular communication.</title>
        <authorList>
            <person name="Heidel A.J."/>
            <person name="Lawal H.M."/>
            <person name="Felder M."/>
            <person name="Schilde C."/>
            <person name="Helps N.R."/>
            <person name="Tunggal B."/>
            <person name="Rivero F."/>
            <person name="John U."/>
            <person name="Schleicher M."/>
            <person name="Eichinger L."/>
            <person name="Platzer M."/>
            <person name="Noegel A.A."/>
            <person name="Schaap P."/>
            <person name="Gloeckner G."/>
        </authorList>
    </citation>
    <scope>NUCLEOTIDE SEQUENCE [LARGE SCALE GENOMIC DNA]</scope>
    <source>
        <strain evidence="2">SH3</strain>
    </source>
</reference>
<evidence type="ECO:0008006" key="3">
    <source>
        <dbReference type="Google" id="ProtNLM"/>
    </source>
</evidence>